<feature type="signal peptide" evidence="1">
    <location>
        <begin position="1"/>
        <end position="20"/>
    </location>
</feature>
<dbReference type="OrthoDB" id="370541at2"/>
<dbReference type="RefSeq" id="WP_069858558.1">
    <property type="nucleotide sequence ID" value="NZ_BDFE01000015.1"/>
</dbReference>
<dbReference type="Gene3D" id="3.10.350.10">
    <property type="entry name" value="LysM domain"/>
    <property type="match status" value="1"/>
</dbReference>
<dbReference type="CDD" id="cd00118">
    <property type="entry name" value="LysM"/>
    <property type="match status" value="1"/>
</dbReference>
<dbReference type="STRING" id="1592317.DPF_1504"/>
<dbReference type="PANTHER" id="PTHR34700">
    <property type="entry name" value="POTASSIUM BINDING PROTEIN KBP"/>
    <property type="match status" value="1"/>
</dbReference>
<evidence type="ECO:0000256" key="1">
    <source>
        <dbReference type="SAM" id="SignalP"/>
    </source>
</evidence>
<evidence type="ECO:0000313" key="3">
    <source>
        <dbReference type="EMBL" id="GAU08787.1"/>
    </source>
</evidence>
<reference evidence="4" key="1">
    <citation type="submission" date="2016-06" db="EMBL/GenBank/DDBJ databases">
        <title>Draft genome sequence of Desulfoplanes formicivorans strain Pf12B.</title>
        <authorList>
            <person name="Watanabe M."/>
            <person name="Kojima H."/>
            <person name="Fukui M."/>
        </authorList>
    </citation>
    <scope>NUCLEOTIDE SEQUENCE [LARGE SCALE GENOMIC DNA]</scope>
    <source>
        <strain evidence="4">Pf12B</strain>
    </source>
</reference>
<dbReference type="AlphaFoldDB" id="A0A194AFE0"/>
<feature type="chain" id="PRO_5008262450" evidence="1">
    <location>
        <begin position="21"/>
        <end position="165"/>
    </location>
</feature>
<dbReference type="Proteomes" id="UP000095200">
    <property type="component" value="Unassembled WGS sequence"/>
</dbReference>
<accession>A0A194AFE0</accession>
<protein>
    <submittedName>
        <fullName evidence="3">Peptidoglycan-binding protein</fullName>
    </submittedName>
</protein>
<dbReference type="PANTHER" id="PTHR34700:SF4">
    <property type="entry name" value="PHAGE-LIKE ELEMENT PBSX PROTEIN XKDP"/>
    <property type="match status" value="1"/>
</dbReference>
<dbReference type="PROSITE" id="PS51782">
    <property type="entry name" value="LYSM"/>
    <property type="match status" value="1"/>
</dbReference>
<organism evidence="3 4">
    <name type="scientific">Desulfoplanes formicivorans</name>
    <dbReference type="NCBI Taxonomy" id="1592317"/>
    <lineage>
        <taxon>Bacteria</taxon>
        <taxon>Pseudomonadati</taxon>
        <taxon>Thermodesulfobacteriota</taxon>
        <taxon>Desulfovibrionia</taxon>
        <taxon>Desulfovibrionales</taxon>
        <taxon>Desulfoplanaceae</taxon>
        <taxon>Desulfoplanes</taxon>
    </lineage>
</organism>
<dbReference type="EMBL" id="BDFE01000015">
    <property type="protein sequence ID" value="GAU08787.1"/>
    <property type="molecule type" value="Genomic_DNA"/>
</dbReference>
<dbReference type="InterPro" id="IPR052196">
    <property type="entry name" value="Bact_Kbp"/>
</dbReference>
<dbReference type="PROSITE" id="PS51257">
    <property type="entry name" value="PROKAR_LIPOPROTEIN"/>
    <property type="match status" value="1"/>
</dbReference>
<keyword evidence="4" id="KW-1185">Reference proteome</keyword>
<dbReference type="InterPro" id="IPR018392">
    <property type="entry name" value="LysM"/>
</dbReference>
<dbReference type="InterPro" id="IPR036779">
    <property type="entry name" value="LysM_dom_sf"/>
</dbReference>
<evidence type="ECO:0000259" key="2">
    <source>
        <dbReference type="PROSITE" id="PS51782"/>
    </source>
</evidence>
<name>A0A194AFE0_9BACT</name>
<sequence length="165" mass="18687">MKRVIGLIFLSALLFSFGCAKKTKVTCPEPQTQQQEQVAQDAPMAMEEAAPVPVAEPTPMELYAKDYAELPTQYQVAKGDCLWWIAEFKQIYNDPFMWPLIYKANRDKINNPDLIYPNQIFSIPRDFSLTELTQSRKQAGAAKPYIAPQDANLPANLRAELGWGF</sequence>
<evidence type="ECO:0000313" key="4">
    <source>
        <dbReference type="Proteomes" id="UP000095200"/>
    </source>
</evidence>
<proteinExistence type="predicted"/>
<comment type="caution">
    <text evidence="3">The sequence shown here is derived from an EMBL/GenBank/DDBJ whole genome shotgun (WGS) entry which is preliminary data.</text>
</comment>
<gene>
    <name evidence="3" type="ORF">DPF_1504</name>
</gene>
<keyword evidence="1" id="KW-0732">Signal</keyword>
<feature type="domain" description="LysM" evidence="2">
    <location>
        <begin position="72"/>
        <end position="123"/>
    </location>
</feature>